<name>A0AAU9BUT6_9ENTR</name>
<feature type="compositionally biased region" description="Low complexity" evidence="1">
    <location>
        <begin position="55"/>
        <end position="69"/>
    </location>
</feature>
<dbReference type="EMBL" id="AP023447">
    <property type="protein sequence ID" value="BCL42010.1"/>
    <property type="molecule type" value="Genomic_DNA"/>
</dbReference>
<feature type="compositionally biased region" description="Low complexity" evidence="1">
    <location>
        <begin position="90"/>
        <end position="99"/>
    </location>
</feature>
<feature type="region of interest" description="Disordered" evidence="1">
    <location>
        <begin position="52"/>
        <end position="152"/>
    </location>
</feature>
<dbReference type="Pfam" id="PF13985">
    <property type="entry name" value="YbgS"/>
    <property type="match status" value="1"/>
</dbReference>
<evidence type="ECO:0000313" key="3">
    <source>
        <dbReference type="Proteomes" id="UP000595858"/>
    </source>
</evidence>
<proteinExistence type="predicted"/>
<evidence type="ECO:0008006" key="4">
    <source>
        <dbReference type="Google" id="ProtNLM"/>
    </source>
</evidence>
<dbReference type="AlphaFoldDB" id="A0AAU9BUT6"/>
<dbReference type="InterPro" id="IPR020363">
    <property type="entry name" value="Uncharacterised_YbgS"/>
</dbReference>
<protein>
    <recommendedName>
        <fullName evidence="4">Protein YbgS</fullName>
    </recommendedName>
</protein>
<feature type="compositionally biased region" description="Basic and acidic residues" evidence="1">
    <location>
        <begin position="115"/>
        <end position="145"/>
    </location>
</feature>
<dbReference type="Proteomes" id="UP000595858">
    <property type="component" value="Chromosome"/>
</dbReference>
<sequence>MAESFASEKDALLEKVIQRNDKNRSTMMKMTKLATLFLTTTLTLASGSVLAAETGSSGNGDANAAASAGQVAPDAKQNVAPNNVDNSQINNGNTNTGGTMLHPNGTDSGTMNHDSMSKDEVHKNSMCKDGKCPDPNDKVGDDANTKTDGTTQ</sequence>
<reference evidence="2" key="1">
    <citation type="journal article" date="2020" name="J Glob Antimicrob Resist">
        <title>Genomic characterization of clinical Enterobacter roggenkampii co-harboring blaIMP-1- and blaGES-5-encoding IncP6 and mcr-9-encoding IncHI2 plasmids isolated in Japan.</title>
        <authorList>
            <person name="Umeda K."/>
            <person name="Nakamura H."/>
            <person name="Fukuda A."/>
            <person name="Matsumoto Y."/>
            <person name="Motooka D."/>
            <person name="Nakamura S."/>
            <person name="Yasui Y."/>
            <person name="Yoshida H."/>
            <person name="Kawahara R."/>
        </authorList>
    </citation>
    <scope>NUCLEOTIDE SEQUENCE</scope>
    <source>
        <strain evidence="2">OIPH-N260</strain>
    </source>
</reference>
<organism evidence="2 3">
    <name type="scientific">Enterobacter roggenkampii</name>
    <dbReference type="NCBI Taxonomy" id="1812935"/>
    <lineage>
        <taxon>Bacteria</taxon>
        <taxon>Pseudomonadati</taxon>
        <taxon>Pseudomonadota</taxon>
        <taxon>Gammaproteobacteria</taxon>
        <taxon>Enterobacterales</taxon>
        <taxon>Enterobacteriaceae</taxon>
        <taxon>Enterobacter</taxon>
        <taxon>Enterobacter cloacae complex</taxon>
    </lineage>
</organism>
<gene>
    <name evidence="2" type="ORF">OIPHN260_15120</name>
</gene>
<evidence type="ECO:0000256" key="1">
    <source>
        <dbReference type="SAM" id="MobiDB-lite"/>
    </source>
</evidence>
<accession>A0AAU9BUT6</accession>
<evidence type="ECO:0000313" key="2">
    <source>
        <dbReference type="EMBL" id="BCL42010.1"/>
    </source>
</evidence>
<feature type="compositionally biased region" description="Polar residues" evidence="1">
    <location>
        <begin position="79"/>
        <end position="89"/>
    </location>
</feature>
<feature type="compositionally biased region" description="Polar residues" evidence="1">
    <location>
        <begin position="105"/>
        <end position="114"/>
    </location>
</feature>